<keyword evidence="2" id="KW-1133">Transmembrane helix</keyword>
<reference evidence="4 5" key="2">
    <citation type="submission" date="2018-08" db="EMBL/GenBank/DDBJ databases">
        <authorList>
            <person name="Laetsch R D."/>
            <person name="Stevens L."/>
            <person name="Kumar S."/>
            <person name="Blaxter L. M."/>
        </authorList>
    </citation>
    <scope>NUCLEOTIDE SEQUENCE [LARGE SCALE GENOMIC DNA]</scope>
</reference>
<keyword evidence="2" id="KW-0812">Transmembrane</keyword>
<evidence type="ECO:0000313" key="4">
    <source>
        <dbReference type="EMBL" id="VDK88773.1"/>
    </source>
</evidence>
<feature type="compositionally biased region" description="Polar residues" evidence="1">
    <location>
        <begin position="221"/>
        <end position="232"/>
    </location>
</feature>
<accession>A0A182EJG6</accession>
<dbReference type="OrthoDB" id="5875012at2759"/>
<keyword evidence="3" id="KW-0732">Signal</keyword>
<protein>
    <submittedName>
        <fullName evidence="6">Group-specific protein</fullName>
    </submittedName>
</protein>
<evidence type="ECO:0000313" key="5">
    <source>
        <dbReference type="Proteomes" id="UP000271087"/>
    </source>
</evidence>
<evidence type="ECO:0000256" key="1">
    <source>
        <dbReference type="SAM" id="MobiDB-lite"/>
    </source>
</evidence>
<feature type="compositionally biased region" description="Polar residues" evidence="1">
    <location>
        <begin position="184"/>
        <end position="194"/>
    </location>
</feature>
<name>A0A182EJG6_ONCOC</name>
<keyword evidence="2" id="KW-0472">Membrane</keyword>
<reference evidence="6" key="1">
    <citation type="submission" date="2016-06" db="UniProtKB">
        <authorList>
            <consortium name="WormBaseParasite"/>
        </authorList>
    </citation>
    <scope>IDENTIFICATION</scope>
</reference>
<sequence>MVNWLLFIVIVNTVQFGLADSSLSYHPDYSKLSLHHLIIIAGAFVNLTIVLLAIIILFILRPKISPMIEEEQILEIPLDKKRMPKKLISMEKVQKLEKVWQFCPVELSDNSTNSKTGDESIFTQITGTDDYVKTMFELPSNMIHIEGGQPVVFYFKEKKPQTAILPVYIMKEDENNLISSQTVLKTSPSQTISETPAEESLSAKKSSVTTSPSPSSSSSAIKRSNTGTVISE</sequence>
<evidence type="ECO:0000256" key="3">
    <source>
        <dbReference type="SAM" id="SignalP"/>
    </source>
</evidence>
<dbReference type="AlphaFoldDB" id="A0A182EJG6"/>
<keyword evidence="5" id="KW-1185">Reference proteome</keyword>
<evidence type="ECO:0000256" key="2">
    <source>
        <dbReference type="SAM" id="Phobius"/>
    </source>
</evidence>
<proteinExistence type="predicted"/>
<feature type="signal peptide" evidence="3">
    <location>
        <begin position="1"/>
        <end position="19"/>
    </location>
</feature>
<organism evidence="6">
    <name type="scientific">Onchocerca ochengi</name>
    <name type="common">Filarial nematode worm</name>
    <dbReference type="NCBI Taxonomy" id="42157"/>
    <lineage>
        <taxon>Eukaryota</taxon>
        <taxon>Metazoa</taxon>
        <taxon>Ecdysozoa</taxon>
        <taxon>Nematoda</taxon>
        <taxon>Chromadorea</taxon>
        <taxon>Rhabditida</taxon>
        <taxon>Spirurina</taxon>
        <taxon>Spiruromorpha</taxon>
        <taxon>Filarioidea</taxon>
        <taxon>Onchocercidae</taxon>
        <taxon>Onchocerca</taxon>
    </lineage>
</organism>
<dbReference type="WBParaSite" id="nOo.2.0.1.t08251-RA">
    <property type="protein sequence ID" value="nOo.2.0.1.t08251-RA"/>
    <property type="gene ID" value="nOo.2.0.1.g08251"/>
</dbReference>
<feature type="chain" id="PRO_5043137608" evidence="3">
    <location>
        <begin position="20"/>
        <end position="232"/>
    </location>
</feature>
<feature type="region of interest" description="Disordered" evidence="1">
    <location>
        <begin position="184"/>
        <end position="232"/>
    </location>
</feature>
<gene>
    <name evidence="4" type="ORF">NOO_LOCUS8251</name>
</gene>
<evidence type="ECO:0000313" key="6">
    <source>
        <dbReference type="WBParaSite" id="nOo.2.0.1.t08251-RA"/>
    </source>
</evidence>
<dbReference type="EMBL" id="UYRW01003355">
    <property type="protein sequence ID" value="VDK88773.1"/>
    <property type="molecule type" value="Genomic_DNA"/>
</dbReference>
<feature type="compositionally biased region" description="Low complexity" evidence="1">
    <location>
        <begin position="203"/>
        <end position="220"/>
    </location>
</feature>
<dbReference type="Proteomes" id="UP000271087">
    <property type="component" value="Unassembled WGS sequence"/>
</dbReference>
<feature type="transmembrane region" description="Helical" evidence="2">
    <location>
        <begin position="35"/>
        <end position="60"/>
    </location>
</feature>